<dbReference type="RefSeq" id="WP_052484257.1">
    <property type="nucleotide sequence ID" value="NZ_JAGDJK010000015.1"/>
</dbReference>
<organism evidence="2 3">
    <name type="scientific">Vibrio alginolyticus</name>
    <dbReference type="NCBI Taxonomy" id="663"/>
    <lineage>
        <taxon>Bacteria</taxon>
        <taxon>Pseudomonadati</taxon>
        <taxon>Pseudomonadota</taxon>
        <taxon>Gammaproteobacteria</taxon>
        <taxon>Vibrionales</taxon>
        <taxon>Vibrionaceae</taxon>
        <taxon>Vibrio</taxon>
    </lineage>
</organism>
<dbReference type="AlphaFoldDB" id="A0A7Y4B735"/>
<name>A0A7Y4B735_VIBAL</name>
<sequence length="177" mass="20092">MTLGNLLLAILEQRTQTGYDLTNRTMPESGAWQASHQQVYRELGRMTEKGLVSHEIEAQDGKPDRKNYSLTQDGEHVLNLLRNESTCDGLSIIRSPASVMLEIGSEVYFKSYIEKLNQEITQLKEKLNAHQKEKGVFCDNFTLHVERDIDMRKAELKFAERSLSMITSSNIATENAA</sequence>
<dbReference type="InterPro" id="IPR036388">
    <property type="entry name" value="WH-like_DNA-bd_sf"/>
</dbReference>
<evidence type="ECO:0000313" key="2">
    <source>
        <dbReference type="EMBL" id="NOI11760.1"/>
    </source>
</evidence>
<comment type="caution">
    <text evidence="2">The sequence shown here is derived from an EMBL/GenBank/DDBJ whole genome shotgun (WGS) entry which is preliminary data.</text>
</comment>
<evidence type="ECO:0000259" key="1">
    <source>
        <dbReference type="Pfam" id="PF03551"/>
    </source>
</evidence>
<dbReference type="InterPro" id="IPR005149">
    <property type="entry name" value="Tscrpt_reg_PadR_N"/>
</dbReference>
<dbReference type="Proteomes" id="UP000532247">
    <property type="component" value="Unassembled WGS sequence"/>
</dbReference>
<dbReference type="InterPro" id="IPR036390">
    <property type="entry name" value="WH_DNA-bd_sf"/>
</dbReference>
<dbReference type="SUPFAM" id="SSF46785">
    <property type="entry name" value="Winged helix' DNA-binding domain"/>
    <property type="match status" value="1"/>
</dbReference>
<accession>A0A7Y4B735</accession>
<dbReference type="PANTHER" id="PTHR43252:SF4">
    <property type="entry name" value="TRANSCRIPTIONAL REGULATORY PROTEIN"/>
    <property type="match status" value="1"/>
</dbReference>
<dbReference type="Pfam" id="PF03551">
    <property type="entry name" value="PadR"/>
    <property type="match status" value="1"/>
</dbReference>
<dbReference type="Gene3D" id="1.10.10.10">
    <property type="entry name" value="Winged helix-like DNA-binding domain superfamily/Winged helix DNA-binding domain"/>
    <property type="match status" value="1"/>
</dbReference>
<feature type="domain" description="Transcription regulator PadR N-terminal" evidence="1">
    <location>
        <begin position="7"/>
        <end position="78"/>
    </location>
</feature>
<protein>
    <submittedName>
        <fullName evidence="2">PadR family transcriptional regulator</fullName>
    </submittedName>
</protein>
<reference evidence="2 3" key="1">
    <citation type="submission" date="2019-09" db="EMBL/GenBank/DDBJ databases">
        <title>Draft genome sequencing and comparative genomics of hatchery-associated Vibrios.</title>
        <authorList>
            <person name="Kehlet-Delgado H."/>
            <person name="Mueller R.S."/>
        </authorList>
    </citation>
    <scope>NUCLEOTIDE SEQUENCE [LARGE SCALE GENOMIC DNA]</scope>
    <source>
        <strain evidence="2 3">081416A</strain>
    </source>
</reference>
<dbReference type="PANTHER" id="PTHR43252">
    <property type="entry name" value="TRANSCRIPTIONAL REGULATOR YQJI"/>
    <property type="match status" value="1"/>
</dbReference>
<gene>
    <name evidence="2" type="ORF">F0254_23355</name>
</gene>
<proteinExistence type="predicted"/>
<dbReference type="EMBL" id="VTYF01000022">
    <property type="protein sequence ID" value="NOI11760.1"/>
    <property type="molecule type" value="Genomic_DNA"/>
</dbReference>
<evidence type="ECO:0000313" key="3">
    <source>
        <dbReference type="Proteomes" id="UP000532247"/>
    </source>
</evidence>